<dbReference type="InterPro" id="IPR050547">
    <property type="entry name" value="DEAD_box_RNA_helicases"/>
</dbReference>
<dbReference type="InterPro" id="IPR011545">
    <property type="entry name" value="DEAD/DEAH_box_helicase_dom"/>
</dbReference>
<comment type="similarity">
    <text evidence="1">In the N-terminal section; belongs to the CRISPR-associated nuclease Cas3-HD family.</text>
</comment>
<evidence type="ECO:0000256" key="6">
    <source>
        <dbReference type="ARBA" id="ARBA00022801"/>
    </source>
</evidence>
<evidence type="ECO:0000313" key="12">
    <source>
        <dbReference type="Proteomes" id="UP000278673"/>
    </source>
</evidence>
<feature type="domain" description="HD Cas3-type" evidence="10">
    <location>
        <begin position="28"/>
        <end position="249"/>
    </location>
</feature>
<dbReference type="CDD" id="cd09641">
    <property type="entry name" value="Cas3''_I"/>
    <property type="match status" value="1"/>
</dbReference>
<dbReference type="GO" id="GO:0051607">
    <property type="term" value="P:defense response to virus"/>
    <property type="evidence" value="ECO:0007669"/>
    <property type="project" value="UniProtKB-KW"/>
</dbReference>
<dbReference type="Gene3D" id="3.40.50.300">
    <property type="entry name" value="P-loop containing nucleotide triphosphate hydrolases"/>
    <property type="match status" value="2"/>
</dbReference>
<dbReference type="Pfam" id="PF22590">
    <property type="entry name" value="Cas3-like_C_2"/>
    <property type="match status" value="1"/>
</dbReference>
<keyword evidence="12" id="KW-1185">Reference proteome</keyword>
<evidence type="ECO:0000256" key="1">
    <source>
        <dbReference type="ARBA" id="ARBA00006847"/>
    </source>
</evidence>
<evidence type="ECO:0000256" key="5">
    <source>
        <dbReference type="ARBA" id="ARBA00022741"/>
    </source>
</evidence>
<sequence>MAALLEKLNKLLWVWGKTDQKGISRRSGGPSWNPLIAHSLDTSAVVGEVFDRYLSASVRRVLVNAFGRGDTERARLVLMFLAGLHDLPGKAQPGFLARFARARDPKLRSAAARWEVGARAAGLPLPEDLASYQDRPHQHVTARYLPRLLGCACARCGGSDPRYARQLHAVARLLGGHHGDIPGNEALADAALALDPELLEAWQRAHRDLVDGFAELVGIDIDTVAPSLDLARPSALPLFTALVVFADWLASDEERFHYREVDTPVTAWWRASLREAESAVAELRLTAWRPRSLAWPDLFGEESMPRPAQRAAIELLPASGPALVIVEASTGYGKTELALWAAAVLTRRNGYHGCYLALPTRAASESIAARCAAFLERSMEARAIGNLAIAHGAAAASQAAEQLIRAHHDHLADLAQAINIEECESTAAVLDEWFLRGKRALLSPWGVGTVDQIVLAAQPSKHWFLRLFGLANKVVVIDEAHAYELFQQRLLANAVSWLADAGASVIVLSATLPSQVRTSLVNAWCTGHRTTASGTFPTAQPAITVVDARGTVNASTASSSGPTSVRSAGASPVMRLARRPAEEGVLAEEILATARPGVVVGALRNRIDPAIALYDALLAERHGHGVAKSEILLLHGRMLERDRQRVQRRLLEELGPHKDPELRATVPNPRRPKRLIVVSTQVLEQSLDVDFDLMFTDLAPIDLLLQRLGRIWRHALNVRAVVEPELRVLWRADFDGLPELGRVEKDNGVYDPYVLGRTWQTLMERGDPERDRRIVRVAVPDDTAGLVSTVYDRGPEDVADPVLRARLIRALRGWREQLAVEEAVAAQYSLPPYTARGSAARAEDLVSNSLGEGDDPATPERLRALSRLGDPSYEVICLYRQPAGTRTFDPEGELPADLSYHPPHRHPELWREQQRALAMNTVRLPARWFRGDRGLKPPTEWQRGNGALRYRHTLEFSPDGDCLTNLAGRVTLDPERGFRRLGG</sequence>
<dbReference type="NCBIfam" id="TIGR01596">
    <property type="entry name" value="cas3_HD"/>
    <property type="match status" value="1"/>
</dbReference>
<comment type="similarity">
    <text evidence="2">In the central section; belongs to the CRISPR-associated helicase Cas3 family.</text>
</comment>
<dbReference type="SMART" id="SM00487">
    <property type="entry name" value="DEXDc"/>
    <property type="match status" value="1"/>
</dbReference>
<comment type="caution">
    <text evidence="11">The sequence shown here is derived from an EMBL/GenBank/DDBJ whole genome shotgun (WGS) entry which is preliminary data.</text>
</comment>
<dbReference type="EMBL" id="RFFJ01000057">
    <property type="protein sequence ID" value="RMI40474.1"/>
    <property type="molecule type" value="Genomic_DNA"/>
</dbReference>
<dbReference type="InterPro" id="IPR041372">
    <property type="entry name" value="Cas3_C"/>
</dbReference>
<protein>
    <submittedName>
        <fullName evidence="11">CRISPR-associated helicase Cas3</fullName>
    </submittedName>
</protein>
<evidence type="ECO:0000256" key="7">
    <source>
        <dbReference type="ARBA" id="ARBA00022806"/>
    </source>
</evidence>
<dbReference type="InterPro" id="IPR006474">
    <property type="entry name" value="Helicase_Cas3_CRISPR-ass_core"/>
</dbReference>
<name>A0A3M2LSL7_9ACTN</name>
<dbReference type="PROSITE" id="PS51643">
    <property type="entry name" value="HD_CAS3"/>
    <property type="match status" value="1"/>
</dbReference>
<dbReference type="GO" id="GO:0003723">
    <property type="term" value="F:RNA binding"/>
    <property type="evidence" value="ECO:0007669"/>
    <property type="project" value="TreeGrafter"/>
</dbReference>
<dbReference type="InterPro" id="IPR054712">
    <property type="entry name" value="Cas3-like_dom"/>
</dbReference>
<evidence type="ECO:0000313" key="11">
    <source>
        <dbReference type="EMBL" id="RMI40474.1"/>
    </source>
</evidence>
<dbReference type="InterPro" id="IPR038257">
    <property type="entry name" value="CRISPR-assoc_Cas3_HD_sf"/>
</dbReference>
<evidence type="ECO:0000256" key="2">
    <source>
        <dbReference type="ARBA" id="ARBA00009046"/>
    </source>
</evidence>
<evidence type="ECO:0000256" key="3">
    <source>
        <dbReference type="ARBA" id="ARBA00022722"/>
    </source>
</evidence>
<dbReference type="InterPro" id="IPR001650">
    <property type="entry name" value="Helicase_C-like"/>
</dbReference>
<keyword evidence="4" id="KW-0479">Metal-binding</keyword>
<dbReference type="PANTHER" id="PTHR47963">
    <property type="entry name" value="DEAD-BOX ATP-DEPENDENT RNA HELICASE 47, MITOCHONDRIAL"/>
    <property type="match status" value="1"/>
</dbReference>
<evidence type="ECO:0000256" key="4">
    <source>
        <dbReference type="ARBA" id="ARBA00022723"/>
    </source>
</evidence>
<proteinExistence type="inferred from homology"/>
<evidence type="ECO:0000256" key="9">
    <source>
        <dbReference type="ARBA" id="ARBA00023118"/>
    </source>
</evidence>
<gene>
    <name evidence="11" type="primary">cas3</name>
    <name evidence="11" type="ORF">EBN88_12740</name>
</gene>
<accession>A0A3M2LSL7</accession>
<organism evidence="11 12">
    <name type="scientific">Streptomyces triticirhizae</name>
    <dbReference type="NCBI Taxonomy" id="2483353"/>
    <lineage>
        <taxon>Bacteria</taxon>
        <taxon>Bacillati</taxon>
        <taxon>Actinomycetota</taxon>
        <taxon>Actinomycetes</taxon>
        <taxon>Kitasatosporales</taxon>
        <taxon>Streptomycetaceae</taxon>
        <taxon>Streptomyces</taxon>
    </lineage>
</organism>
<keyword evidence="6" id="KW-0378">Hydrolase</keyword>
<evidence type="ECO:0000259" key="10">
    <source>
        <dbReference type="PROSITE" id="PS51643"/>
    </source>
</evidence>
<dbReference type="SUPFAM" id="SSF52540">
    <property type="entry name" value="P-loop containing nucleoside triphosphate hydrolases"/>
    <property type="match status" value="1"/>
</dbReference>
<keyword evidence="8" id="KW-0067">ATP-binding</keyword>
<dbReference type="InterPro" id="IPR006483">
    <property type="entry name" value="CRISPR-assoc_Cas3_HD"/>
</dbReference>
<evidence type="ECO:0000256" key="8">
    <source>
        <dbReference type="ARBA" id="ARBA00022840"/>
    </source>
</evidence>
<keyword evidence="7" id="KW-0347">Helicase</keyword>
<dbReference type="Pfam" id="PF18395">
    <property type="entry name" value="Cas3_C"/>
    <property type="match status" value="1"/>
</dbReference>
<keyword evidence="3" id="KW-0540">Nuclease</keyword>
<keyword evidence="5" id="KW-0547">Nucleotide-binding</keyword>
<dbReference type="PANTHER" id="PTHR47963:SF9">
    <property type="entry name" value="CRISPR-ASSOCIATED ENDONUCLEASE_HELICASE CAS3"/>
    <property type="match status" value="1"/>
</dbReference>
<dbReference type="Pfam" id="PF18019">
    <property type="entry name" value="Cas3_HD"/>
    <property type="match status" value="1"/>
</dbReference>
<dbReference type="NCBIfam" id="TIGR01587">
    <property type="entry name" value="cas3_core"/>
    <property type="match status" value="1"/>
</dbReference>
<dbReference type="InterPro" id="IPR027417">
    <property type="entry name" value="P-loop_NTPase"/>
</dbReference>
<dbReference type="GO" id="GO:0003724">
    <property type="term" value="F:RNA helicase activity"/>
    <property type="evidence" value="ECO:0007669"/>
    <property type="project" value="TreeGrafter"/>
</dbReference>
<dbReference type="GO" id="GO:0046872">
    <property type="term" value="F:metal ion binding"/>
    <property type="evidence" value="ECO:0007669"/>
    <property type="project" value="UniProtKB-KW"/>
</dbReference>
<dbReference type="AlphaFoldDB" id="A0A3M2LSL7"/>
<dbReference type="Pfam" id="PF00270">
    <property type="entry name" value="DEAD"/>
    <property type="match status" value="1"/>
</dbReference>
<keyword evidence="9" id="KW-0051">Antiviral defense</keyword>
<reference evidence="11 12" key="1">
    <citation type="submission" date="2018-10" db="EMBL/GenBank/DDBJ databases">
        <title>Isolation, diversity and antifungal activity of actinobacteria from wheat.</title>
        <authorList>
            <person name="Han C."/>
        </authorList>
    </citation>
    <scope>NUCLEOTIDE SEQUENCE [LARGE SCALE GENOMIC DNA]</scope>
    <source>
        <strain evidence="11 12">NEAU-YY642</strain>
    </source>
</reference>
<dbReference type="GO" id="GO:0005524">
    <property type="term" value="F:ATP binding"/>
    <property type="evidence" value="ECO:0007669"/>
    <property type="project" value="UniProtKB-KW"/>
</dbReference>
<dbReference type="Proteomes" id="UP000278673">
    <property type="component" value="Unassembled WGS sequence"/>
</dbReference>
<dbReference type="GO" id="GO:0004518">
    <property type="term" value="F:nuclease activity"/>
    <property type="evidence" value="ECO:0007669"/>
    <property type="project" value="UniProtKB-KW"/>
</dbReference>
<dbReference type="SMART" id="SM00490">
    <property type="entry name" value="HELICc"/>
    <property type="match status" value="1"/>
</dbReference>
<dbReference type="InterPro" id="IPR014001">
    <property type="entry name" value="Helicase_ATP-bd"/>
</dbReference>
<dbReference type="GO" id="GO:0016787">
    <property type="term" value="F:hydrolase activity"/>
    <property type="evidence" value="ECO:0007669"/>
    <property type="project" value="UniProtKB-KW"/>
</dbReference>
<dbReference type="RefSeq" id="WP_122183966.1">
    <property type="nucleotide sequence ID" value="NZ_RFFJ01000057.1"/>
</dbReference>
<dbReference type="Gene3D" id="1.10.3210.30">
    <property type="match status" value="1"/>
</dbReference>